<reference evidence="2 3" key="1">
    <citation type="journal article" date="2013" name="PLoS Genet.">
        <title>Comparative genome structure, secondary metabolite, and effector coding capacity across Cochliobolus pathogens.</title>
        <authorList>
            <person name="Condon B.J."/>
            <person name="Leng Y."/>
            <person name="Wu D."/>
            <person name="Bushley K.E."/>
            <person name="Ohm R.A."/>
            <person name="Otillar R."/>
            <person name="Martin J."/>
            <person name="Schackwitz W."/>
            <person name="Grimwood J."/>
            <person name="MohdZainudin N."/>
            <person name="Xue C."/>
            <person name="Wang R."/>
            <person name="Manning V.A."/>
            <person name="Dhillon B."/>
            <person name="Tu Z.J."/>
            <person name="Steffenson B.J."/>
            <person name="Salamov A."/>
            <person name="Sun H."/>
            <person name="Lowry S."/>
            <person name="LaButti K."/>
            <person name="Han J."/>
            <person name="Copeland A."/>
            <person name="Lindquist E."/>
            <person name="Barry K."/>
            <person name="Schmutz J."/>
            <person name="Baker S.E."/>
            <person name="Ciuffetti L.M."/>
            <person name="Grigoriev I.V."/>
            <person name="Zhong S."/>
            <person name="Turgeon B.G."/>
        </authorList>
    </citation>
    <scope>NUCLEOTIDE SEQUENCE [LARGE SCALE GENOMIC DNA]</scope>
    <source>
        <strain evidence="2 3">ATCC 44560</strain>
    </source>
</reference>
<accession>W6YX13</accession>
<dbReference type="AlphaFoldDB" id="W6YX13"/>
<dbReference type="GeneID" id="19124253"/>
<dbReference type="HOGENOM" id="CLU_029056_0_0_1"/>
<sequence length="464" mass="53420">LMNIRRRAAALYENSLNEEIPFRIFNKLDQALFAGYLNNAVFLDTSRLDSDFSGITYTHGWGPNAEVKRISIILNQDVIRHGQAWDIVATLIHHMIHAYFLVACGEQKEHEMDYGRLNHGLHFGKIMLAIRRLSAAHSRELATLDYGHRLPSRRFHADDYYRRWRRDEIEHEYGNEWYCSHCHGGMRGPSDCEVDKWYKKVCQPMLDLPPSIRGLEVEVYNVQRHELVKRRRTHLGPSSKSVEFIFKDRPVLVGRDKIDQFPSVMKASDKGGSRFLIVPKEVSEDTFMRLLEFLHTGSYPPDPHVFAGAAVSRDVRRKAPPIIKSQNTSVGAVVVLADIRFAKLGLYMGFEDCKTYALDRMNTYRVMYEDPVAVLKEIYRGSELDPDLKVWARMFLTRCPDTSSPGRYHGDLRDHSTVEPPNLLKLESRQGPYRSRFFTAIGVSGALEDDINKARAELKTAGWY</sequence>
<dbReference type="GO" id="GO:0006974">
    <property type="term" value="P:DNA damage response"/>
    <property type="evidence" value="ECO:0007669"/>
    <property type="project" value="InterPro"/>
</dbReference>
<dbReference type="GO" id="GO:0005634">
    <property type="term" value="C:nucleus"/>
    <property type="evidence" value="ECO:0007669"/>
    <property type="project" value="TreeGrafter"/>
</dbReference>
<protein>
    <recommendedName>
        <fullName evidence="1">SprT-like domain-containing protein</fullName>
    </recommendedName>
</protein>
<dbReference type="GO" id="GO:0031593">
    <property type="term" value="F:polyubiquitin modification-dependent protein binding"/>
    <property type="evidence" value="ECO:0007669"/>
    <property type="project" value="TreeGrafter"/>
</dbReference>
<dbReference type="GO" id="GO:0003697">
    <property type="term" value="F:single-stranded DNA binding"/>
    <property type="evidence" value="ECO:0007669"/>
    <property type="project" value="InterPro"/>
</dbReference>
<dbReference type="PANTHER" id="PTHR21220">
    <property type="entry name" value="DNA-DEPENDENT METALLOPROTEASE SPRTN"/>
    <property type="match status" value="1"/>
</dbReference>
<dbReference type="InterPro" id="IPR044245">
    <property type="entry name" value="Spartan"/>
</dbReference>
<dbReference type="EMBL" id="KI964202">
    <property type="protein sequence ID" value="EUC40064.1"/>
    <property type="molecule type" value="Genomic_DNA"/>
</dbReference>
<feature type="non-terminal residue" evidence="2">
    <location>
        <position position="464"/>
    </location>
</feature>
<dbReference type="eggNOG" id="ENOG502SS0Y">
    <property type="taxonomic scope" value="Eukaryota"/>
</dbReference>
<dbReference type="Pfam" id="PF10263">
    <property type="entry name" value="SprT-like"/>
    <property type="match status" value="1"/>
</dbReference>
<name>W6YX13_COCMI</name>
<gene>
    <name evidence="2" type="ORF">COCMIDRAFT_44849</name>
</gene>
<feature type="non-terminal residue" evidence="2">
    <location>
        <position position="1"/>
    </location>
</feature>
<dbReference type="InterPro" id="IPR006640">
    <property type="entry name" value="SprT-like_domain"/>
</dbReference>
<keyword evidence="3" id="KW-1185">Reference proteome</keyword>
<dbReference type="GO" id="GO:0004222">
    <property type="term" value="F:metalloendopeptidase activity"/>
    <property type="evidence" value="ECO:0007669"/>
    <property type="project" value="InterPro"/>
</dbReference>
<evidence type="ECO:0000259" key="1">
    <source>
        <dbReference type="Pfam" id="PF10263"/>
    </source>
</evidence>
<feature type="domain" description="SprT-like" evidence="1">
    <location>
        <begin position="24"/>
        <end position="116"/>
    </location>
</feature>
<dbReference type="Proteomes" id="UP000054032">
    <property type="component" value="Unassembled WGS sequence"/>
</dbReference>
<organism evidence="2 3">
    <name type="scientific">Bipolaris oryzae ATCC 44560</name>
    <dbReference type="NCBI Taxonomy" id="930090"/>
    <lineage>
        <taxon>Eukaryota</taxon>
        <taxon>Fungi</taxon>
        <taxon>Dikarya</taxon>
        <taxon>Ascomycota</taxon>
        <taxon>Pezizomycotina</taxon>
        <taxon>Dothideomycetes</taxon>
        <taxon>Pleosporomycetidae</taxon>
        <taxon>Pleosporales</taxon>
        <taxon>Pleosporineae</taxon>
        <taxon>Pleosporaceae</taxon>
        <taxon>Bipolaris</taxon>
    </lineage>
</organism>
<dbReference type="RefSeq" id="XP_007693414.1">
    <property type="nucleotide sequence ID" value="XM_007695224.1"/>
</dbReference>
<evidence type="ECO:0000313" key="2">
    <source>
        <dbReference type="EMBL" id="EUC40064.1"/>
    </source>
</evidence>
<dbReference type="STRING" id="930090.W6YX13"/>
<evidence type="ECO:0000313" key="3">
    <source>
        <dbReference type="Proteomes" id="UP000054032"/>
    </source>
</evidence>
<dbReference type="PANTHER" id="PTHR21220:SF0">
    <property type="entry name" value="DNA-DEPENDENT METALLOPROTEASE SPRTN"/>
    <property type="match status" value="1"/>
</dbReference>
<proteinExistence type="predicted"/>
<dbReference type="OrthoDB" id="5236983at2759"/>
<dbReference type="KEGG" id="bor:COCMIDRAFT_44849"/>